<dbReference type="RefSeq" id="WP_023175614.1">
    <property type="nucleotide sequence ID" value="NC_022600.1"/>
</dbReference>
<gene>
    <name evidence="1" type="ORF">GKIL_4028</name>
</gene>
<dbReference type="STRING" id="1183438.GKIL_4028"/>
<dbReference type="OrthoDB" id="511993at2"/>
<dbReference type="AlphaFoldDB" id="U5QRJ6"/>
<evidence type="ECO:0000313" key="1">
    <source>
        <dbReference type="EMBL" id="AGY60274.1"/>
    </source>
</evidence>
<dbReference type="HOGENOM" id="CLU_2382059_0_0_3"/>
<evidence type="ECO:0000313" key="2">
    <source>
        <dbReference type="Proteomes" id="UP000017396"/>
    </source>
</evidence>
<dbReference type="Proteomes" id="UP000017396">
    <property type="component" value="Chromosome"/>
</dbReference>
<name>U5QRJ6_GLOK1</name>
<sequence length="94" mass="10485">MTFRSSVSLLAWNMLLQDFREQQMRRRFALQRAREAGRPAGPARFAPILAPGVQPVCLGCRNYARSPMLVCAIHPEGPAEAFCRDCQPVEPDGV</sequence>
<dbReference type="eggNOG" id="ENOG5034C6Y">
    <property type="taxonomic scope" value="Bacteria"/>
</dbReference>
<organism evidence="1 2">
    <name type="scientific">Gloeobacter kilaueensis (strain ATCC BAA-2537 / CCAP 1431/1 / ULC 316 / JS1)</name>
    <dbReference type="NCBI Taxonomy" id="1183438"/>
    <lineage>
        <taxon>Bacteria</taxon>
        <taxon>Bacillati</taxon>
        <taxon>Cyanobacteriota</taxon>
        <taxon>Cyanophyceae</taxon>
        <taxon>Gloeobacterales</taxon>
        <taxon>Gloeobacteraceae</taxon>
        <taxon>Gloeobacter</taxon>
    </lineage>
</organism>
<protein>
    <submittedName>
        <fullName evidence="1">Uncharacterized protein</fullName>
    </submittedName>
</protein>
<reference evidence="1 2" key="1">
    <citation type="journal article" date="2013" name="PLoS ONE">
        <title>Cultivation and Complete Genome Sequencing of Gloeobacter kilaueensis sp. nov., from a Lava Cave in Kilauea Caldera, Hawai'i.</title>
        <authorList>
            <person name="Saw J.H."/>
            <person name="Schatz M."/>
            <person name="Brown M.V."/>
            <person name="Kunkel D.D."/>
            <person name="Foster J.S."/>
            <person name="Shick H."/>
            <person name="Christensen S."/>
            <person name="Hou S."/>
            <person name="Wan X."/>
            <person name="Donachie S.P."/>
        </authorList>
    </citation>
    <scope>NUCLEOTIDE SEQUENCE [LARGE SCALE GENOMIC DNA]</scope>
    <source>
        <strain evidence="2">JS</strain>
    </source>
</reference>
<keyword evidence="2" id="KW-1185">Reference proteome</keyword>
<dbReference type="KEGG" id="glj:GKIL_4028"/>
<proteinExistence type="predicted"/>
<accession>U5QRJ6</accession>
<dbReference type="EMBL" id="CP003587">
    <property type="protein sequence ID" value="AGY60274.1"/>
    <property type="molecule type" value="Genomic_DNA"/>
</dbReference>